<dbReference type="InterPro" id="IPR030678">
    <property type="entry name" value="Peptide/Ni-bd"/>
</dbReference>
<dbReference type="InterPro" id="IPR050035">
    <property type="entry name" value="NikA"/>
</dbReference>
<feature type="chain" id="PRO_5038338340" evidence="4">
    <location>
        <begin position="26"/>
        <end position="519"/>
    </location>
</feature>
<protein>
    <submittedName>
        <fullName evidence="6">ABC transporter substrate-binding protein</fullName>
    </submittedName>
</protein>
<evidence type="ECO:0000259" key="5">
    <source>
        <dbReference type="Pfam" id="PF00496"/>
    </source>
</evidence>
<dbReference type="GO" id="GO:1904680">
    <property type="term" value="F:peptide transmembrane transporter activity"/>
    <property type="evidence" value="ECO:0007669"/>
    <property type="project" value="TreeGrafter"/>
</dbReference>
<comment type="caution">
    <text evidence="6">The sequence shown here is derived from an EMBL/GenBank/DDBJ whole genome shotgun (WGS) entry which is preliminary data.</text>
</comment>
<dbReference type="Pfam" id="PF00496">
    <property type="entry name" value="SBP_bac_5"/>
    <property type="match status" value="1"/>
</dbReference>
<dbReference type="Gene3D" id="3.40.190.10">
    <property type="entry name" value="Periplasmic binding protein-like II"/>
    <property type="match status" value="1"/>
</dbReference>
<evidence type="ECO:0000256" key="3">
    <source>
        <dbReference type="ARBA" id="ARBA00022729"/>
    </source>
</evidence>
<dbReference type="SUPFAM" id="SSF53850">
    <property type="entry name" value="Periplasmic binding protein-like II"/>
    <property type="match status" value="1"/>
</dbReference>
<dbReference type="NCBIfam" id="NF045468">
    <property type="entry name" value="Opp5A_nikA"/>
    <property type="match status" value="1"/>
</dbReference>
<dbReference type="EMBL" id="JACXIY010000036">
    <property type="protein sequence ID" value="MBD2871818.1"/>
    <property type="molecule type" value="Genomic_DNA"/>
</dbReference>
<comment type="similarity">
    <text evidence="1">Belongs to the bacterial solute-binding protein 5 family.</text>
</comment>
<reference evidence="6" key="1">
    <citation type="submission" date="2020-09" db="EMBL/GenBank/DDBJ databases">
        <title>A novel bacterium of genus Paenibacillus, isolated from South China Sea.</title>
        <authorList>
            <person name="Huang H."/>
            <person name="Mo K."/>
            <person name="Hu Y."/>
        </authorList>
    </citation>
    <scope>NUCLEOTIDE SEQUENCE</scope>
    <source>
        <strain evidence="6">IB182493</strain>
    </source>
</reference>
<sequence>MNTANQHKTLLALIAFILSFSLLSACGQANESDENSSANKKHISFLYNFSTSSLDPHVDSSYVPLRAGITETLVKLDEENLAVAPWLAESWESDDGQHWSIKLRENITFQNGNPMTAETVKASLERALEESVAIQNALKVDSIEADGQMLNITTVQPFPEFISELVNPNTSIIDVTETDFVNHPVGTGPFQLKSFAPGSKLELVRYDGYWDGVAPLDSVTFMFNEDANARSLALKSGQVDIVYRPEVNSLASLDETKGVHVESTATFRVHQMTMNLERESMKDINVRRAIDALIDRQEIVNSILLGYGEAAVGPFLPSLPFAPSYTENQLESGEEAAIAYLKDAGYTLQNGVMQKDGQPLELTLLTYSARADLPLIAQVFQSDAKRIGINVEIRQIDTPEEYMASNRDWDIATYSNLTAPRGDAGYYLNATYHPTGALNFSGAKDDALTAIIDELNRTVKMDARAALAEQAANYVRDHVYNSFVLHPSTIVAYNEDKVVNWVTAKSEYYMITNKLDVKS</sequence>
<name>A0A927H8L6_9BACL</name>
<evidence type="ECO:0000256" key="1">
    <source>
        <dbReference type="ARBA" id="ARBA00005695"/>
    </source>
</evidence>
<evidence type="ECO:0000256" key="4">
    <source>
        <dbReference type="SAM" id="SignalP"/>
    </source>
</evidence>
<dbReference type="PIRSF" id="PIRSF002741">
    <property type="entry name" value="MppA"/>
    <property type="match status" value="1"/>
</dbReference>
<dbReference type="PANTHER" id="PTHR30290">
    <property type="entry name" value="PERIPLASMIC BINDING COMPONENT OF ABC TRANSPORTER"/>
    <property type="match status" value="1"/>
</dbReference>
<organism evidence="6 7">
    <name type="scientific">Paenibacillus arenilitoris</name>
    <dbReference type="NCBI Taxonomy" id="2772299"/>
    <lineage>
        <taxon>Bacteria</taxon>
        <taxon>Bacillati</taxon>
        <taxon>Bacillota</taxon>
        <taxon>Bacilli</taxon>
        <taxon>Bacillales</taxon>
        <taxon>Paenibacillaceae</taxon>
        <taxon>Paenibacillus</taxon>
    </lineage>
</organism>
<feature type="signal peptide" evidence="4">
    <location>
        <begin position="1"/>
        <end position="25"/>
    </location>
</feature>
<dbReference type="GO" id="GO:0043190">
    <property type="term" value="C:ATP-binding cassette (ABC) transporter complex"/>
    <property type="evidence" value="ECO:0007669"/>
    <property type="project" value="InterPro"/>
</dbReference>
<dbReference type="AlphaFoldDB" id="A0A927H8L6"/>
<evidence type="ECO:0000313" key="7">
    <source>
        <dbReference type="Proteomes" id="UP000632125"/>
    </source>
</evidence>
<dbReference type="RefSeq" id="WP_190865964.1">
    <property type="nucleotide sequence ID" value="NZ_JACXIY010000036.1"/>
</dbReference>
<dbReference type="PANTHER" id="PTHR30290:SF9">
    <property type="entry name" value="OLIGOPEPTIDE-BINDING PROTEIN APPA"/>
    <property type="match status" value="1"/>
</dbReference>
<keyword evidence="3 4" id="KW-0732">Signal</keyword>
<gene>
    <name evidence="6" type="ORF">IDH41_24880</name>
</gene>
<keyword evidence="7" id="KW-1185">Reference proteome</keyword>
<dbReference type="GO" id="GO:0042597">
    <property type="term" value="C:periplasmic space"/>
    <property type="evidence" value="ECO:0007669"/>
    <property type="project" value="UniProtKB-ARBA"/>
</dbReference>
<dbReference type="InterPro" id="IPR000914">
    <property type="entry name" value="SBP_5_dom"/>
</dbReference>
<keyword evidence="2" id="KW-0813">Transport</keyword>
<evidence type="ECO:0000256" key="2">
    <source>
        <dbReference type="ARBA" id="ARBA00022448"/>
    </source>
</evidence>
<dbReference type="Gene3D" id="3.10.105.10">
    <property type="entry name" value="Dipeptide-binding Protein, Domain 3"/>
    <property type="match status" value="1"/>
</dbReference>
<dbReference type="Proteomes" id="UP000632125">
    <property type="component" value="Unassembled WGS sequence"/>
</dbReference>
<feature type="domain" description="Solute-binding protein family 5" evidence="5">
    <location>
        <begin position="83"/>
        <end position="437"/>
    </location>
</feature>
<proteinExistence type="inferred from homology"/>
<evidence type="ECO:0000313" key="6">
    <source>
        <dbReference type="EMBL" id="MBD2871818.1"/>
    </source>
</evidence>
<dbReference type="GO" id="GO:0015833">
    <property type="term" value="P:peptide transport"/>
    <property type="evidence" value="ECO:0007669"/>
    <property type="project" value="TreeGrafter"/>
</dbReference>
<accession>A0A927H8L6</accession>
<dbReference type="CDD" id="cd08490">
    <property type="entry name" value="PBP2_NikA_DppA_OppA_like_3"/>
    <property type="match status" value="1"/>
</dbReference>
<dbReference type="InterPro" id="IPR039424">
    <property type="entry name" value="SBP_5"/>
</dbReference>